<feature type="compositionally biased region" description="Low complexity" evidence="11">
    <location>
        <begin position="12"/>
        <end position="24"/>
    </location>
</feature>
<evidence type="ECO:0000256" key="8">
    <source>
        <dbReference type="ARBA" id="ARBA00022824"/>
    </source>
</evidence>
<feature type="compositionally biased region" description="Polar residues" evidence="11">
    <location>
        <begin position="526"/>
        <end position="536"/>
    </location>
</feature>
<feature type="compositionally biased region" description="Polar residues" evidence="11">
    <location>
        <begin position="632"/>
        <end position="642"/>
    </location>
</feature>
<evidence type="ECO:0000256" key="10">
    <source>
        <dbReference type="ARBA" id="ARBA00023136"/>
    </source>
</evidence>
<dbReference type="InterPro" id="IPR017191">
    <property type="entry name" value="Junctophilin"/>
</dbReference>
<dbReference type="GO" id="GO:0005886">
    <property type="term" value="C:plasma membrane"/>
    <property type="evidence" value="ECO:0007669"/>
    <property type="project" value="UniProtKB-SubCell"/>
</dbReference>
<feature type="compositionally biased region" description="Basic and acidic residues" evidence="11">
    <location>
        <begin position="208"/>
        <end position="220"/>
    </location>
</feature>
<keyword evidence="5" id="KW-1003">Cell membrane</keyword>
<evidence type="ECO:0000256" key="11">
    <source>
        <dbReference type="SAM" id="MobiDB-lite"/>
    </source>
</evidence>
<dbReference type="FunFam" id="2.20.110.10:FF:000013">
    <property type="entry name" value="Putative Junctophilin-1"/>
    <property type="match status" value="1"/>
</dbReference>
<feature type="compositionally biased region" description="Basic and acidic residues" evidence="11">
    <location>
        <begin position="694"/>
        <end position="713"/>
    </location>
</feature>
<comment type="subcellular location">
    <subcellularLocation>
        <location evidence="3">Cell membrane</location>
    </subcellularLocation>
    <subcellularLocation>
        <location evidence="2">Endomembrane system</location>
        <topology evidence="2">Peripheral membrane protein</topology>
    </subcellularLocation>
    <subcellularLocation>
        <location evidence="1">Endoplasmic reticulum membrane</location>
        <topology evidence="1">Single-pass type IV membrane protein</topology>
    </subcellularLocation>
</comment>
<dbReference type="GO" id="GO:0005789">
    <property type="term" value="C:endoplasmic reticulum membrane"/>
    <property type="evidence" value="ECO:0007669"/>
    <property type="project" value="UniProtKB-SubCell"/>
</dbReference>
<comment type="similarity">
    <text evidence="4">Belongs to the junctophilin family.</text>
</comment>
<keyword evidence="14" id="KW-1185">Reference proteome</keyword>
<evidence type="ECO:0000313" key="14">
    <source>
        <dbReference type="Proteomes" id="UP000019118"/>
    </source>
</evidence>
<dbReference type="AlphaFoldDB" id="A0AAR5P205"/>
<proteinExistence type="inferred from homology"/>
<accession>A0AAR5P205</accession>
<keyword evidence="6 12" id="KW-0812">Transmembrane</keyword>
<dbReference type="GeneID" id="109534014"/>
<feature type="transmembrane region" description="Helical" evidence="12">
    <location>
        <begin position="903"/>
        <end position="922"/>
    </location>
</feature>
<keyword evidence="9 12" id="KW-1133">Transmembrane helix</keyword>
<keyword evidence="7" id="KW-0677">Repeat</keyword>
<dbReference type="KEGG" id="dpa:109534014"/>
<evidence type="ECO:0000256" key="3">
    <source>
        <dbReference type="ARBA" id="ARBA00004236"/>
    </source>
</evidence>
<evidence type="ECO:0000256" key="9">
    <source>
        <dbReference type="ARBA" id="ARBA00022989"/>
    </source>
</evidence>
<dbReference type="SMART" id="SM00698">
    <property type="entry name" value="MORN"/>
    <property type="match status" value="6"/>
</dbReference>
<dbReference type="Pfam" id="PF02493">
    <property type="entry name" value="MORN"/>
    <property type="match status" value="8"/>
</dbReference>
<evidence type="ECO:0008006" key="15">
    <source>
        <dbReference type="Google" id="ProtNLM"/>
    </source>
</evidence>
<dbReference type="InterPro" id="IPR003409">
    <property type="entry name" value="MORN"/>
</dbReference>
<evidence type="ECO:0000256" key="2">
    <source>
        <dbReference type="ARBA" id="ARBA00004184"/>
    </source>
</evidence>
<dbReference type="SUPFAM" id="SSF82185">
    <property type="entry name" value="Histone H3 K4-specific methyltransferase SET7/9 N-terminal domain"/>
    <property type="match status" value="2"/>
</dbReference>
<feature type="region of interest" description="Disordered" evidence="11">
    <location>
        <begin position="515"/>
        <end position="788"/>
    </location>
</feature>
<organism evidence="13 14">
    <name type="scientific">Dendroctonus ponderosae</name>
    <name type="common">Mountain pine beetle</name>
    <dbReference type="NCBI Taxonomy" id="77166"/>
    <lineage>
        <taxon>Eukaryota</taxon>
        <taxon>Metazoa</taxon>
        <taxon>Ecdysozoa</taxon>
        <taxon>Arthropoda</taxon>
        <taxon>Hexapoda</taxon>
        <taxon>Insecta</taxon>
        <taxon>Pterygota</taxon>
        <taxon>Neoptera</taxon>
        <taxon>Endopterygota</taxon>
        <taxon>Coleoptera</taxon>
        <taxon>Polyphaga</taxon>
        <taxon>Cucujiformia</taxon>
        <taxon>Curculionidae</taxon>
        <taxon>Scolytinae</taxon>
        <taxon>Dendroctonus</taxon>
    </lineage>
</organism>
<dbReference type="EnsemblMetazoa" id="XM_019899556.1">
    <property type="protein sequence ID" value="XP_019755115.1"/>
    <property type="gene ID" value="LOC109534014"/>
</dbReference>
<feature type="compositionally biased region" description="Low complexity" evidence="11">
    <location>
        <begin position="537"/>
        <end position="571"/>
    </location>
</feature>
<dbReference type="FunFam" id="2.20.110.10:FF:000001">
    <property type="entry name" value="Junctophilin"/>
    <property type="match status" value="1"/>
</dbReference>
<evidence type="ECO:0000256" key="4">
    <source>
        <dbReference type="ARBA" id="ARBA00008599"/>
    </source>
</evidence>
<feature type="region of interest" description="Disordered" evidence="11">
    <location>
        <begin position="1"/>
        <end position="24"/>
    </location>
</feature>
<feature type="compositionally biased region" description="Polar residues" evidence="11">
    <location>
        <begin position="651"/>
        <end position="671"/>
    </location>
</feature>
<dbReference type="Gene3D" id="2.20.110.10">
    <property type="entry name" value="Histone H3 K4-specific methyltransferase SET7/9 N-terminal domain"/>
    <property type="match status" value="4"/>
</dbReference>
<dbReference type="GO" id="GO:0030314">
    <property type="term" value="C:junctional membrane complex"/>
    <property type="evidence" value="ECO:0007669"/>
    <property type="project" value="InterPro"/>
</dbReference>
<keyword evidence="8" id="KW-0256">Endoplasmic reticulum</keyword>
<dbReference type="PANTHER" id="PTHR23085">
    <property type="entry name" value="GH28348P"/>
    <property type="match status" value="1"/>
</dbReference>
<feature type="compositionally biased region" description="Polar residues" evidence="11">
    <location>
        <begin position="718"/>
        <end position="738"/>
    </location>
</feature>
<name>A0AAR5P205_DENPD</name>
<keyword evidence="10 12" id="KW-0472">Membrane</keyword>
<protein>
    <recommendedName>
        <fullName evidence="15">Junctophilin</fullName>
    </recommendedName>
</protein>
<evidence type="ECO:0000256" key="5">
    <source>
        <dbReference type="ARBA" id="ARBA00022475"/>
    </source>
</evidence>
<dbReference type="Proteomes" id="UP000019118">
    <property type="component" value="Unassembled WGS sequence"/>
</dbReference>
<reference evidence="13" key="2">
    <citation type="submission" date="2024-08" db="UniProtKB">
        <authorList>
            <consortium name="EnsemblMetazoa"/>
        </authorList>
    </citation>
    <scope>IDENTIFICATION</scope>
</reference>
<sequence length="923" mass="102163">MQQQPDSGAPGGSPAATGATGTAAARSHVNGGRFDFDDGGTYCGGWEDGKAHGHGVCTGPKGQGAYSGSWHYGFEVSGVYTWPSGSCFEGQWQNGKRHGLGVETRGRWIYRGEWTQGFKGRYGVRQSNTSTAKYQGTWANGLQDGYGSETYADDGTYQGQWMRGMRHGYGVRTSAPFGKASKYRGQKALRGSLSSLRSSEPGATPLDAAEKRDRRVDDSRGGFVLQSKSTEPTSTSRRRSLGSGNIKKNIFKGILKKGASTGELDRRTGSGSIRSNASSVSYISTDSAGSVMTNASMPSDSNASFVIDDEHMDPNITETYMGEWSNDKRSGYGISERSDGLKYEGEWYANKKYGYGVTTFSNGEKEEGKYKNNVLITSQKKKKLFLMRSAKFRERIDAAVNAAQRASKIALQKADIAISRTATARGKAEQADIAAAQAREDSEVADTVARQYAPDFKQPDLERIKRQMKYREPNRNLDISIDQKELNATNDLNQLTNQIPNQIPNQVNNELSNQISNKMNKPMGNQIPNQLHNQVPNSNYAQSNTYQQQSTYQQQNVYQQQTNSYQPQQNTFQPQSNTMQQQQQNQYSQQQNSYQQQSQKSFHTTNNNPNGNNSYNQTNNPASFANEFGPQVANNNQQSAGKNSGVEFNAPINNPRNSLTGENVTNTNSIRRMSRRVSGDRPYLGNIGQQSSIDHFDHYKRPPSRDSSVDRYSRATGRLSNSLAGSRQPSVDRNSATRLETPDRTLRAPSTARGSTPVASGLNSGIKNGSVPTGQGTSPTIHNNSTPPFEDVILRKRGLGQDIVPSPNQPKRTESLFIPGQPNAQTAKVLATQTSLQRKKSLPDVQELPRATRQMPREEVSYLGSARREEVRRQIDERERLRANPLLYLVSPQVKDWFSRQQLVLVVLFINISLAIMFFKLLT</sequence>
<feature type="region of interest" description="Disordered" evidence="11">
    <location>
        <begin position="192"/>
        <end position="243"/>
    </location>
</feature>
<evidence type="ECO:0000256" key="1">
    <source>
        <dbReference type="ARBA" id="ARBA00004163"/>
    </source>
</evidence>
<evidence type="ECO:0000256" key="12">
    <source>
        <dbReference type="SAM" id="Phobius"/>
    </source>
</evidence>
<feature type="compositionally biased region" description="Polar residues" evidence="11">
    <location>
        <begin position="752"/>
        <end position="787"/>
    </location>
</feature>
<evidence type="ECO:0000313" key="13">
    <source>
        <dbReference type="EnsemblMetazoa" id="XP_019755115.1"/>
    </source>
</evidence>
<evidence type="ECO:0000256" key="7">
    <source>
        <dbReference type="ARBA" id="ARBA00022737"/>
    </source>
</evidence>
<reference evidence="14" key="1">
    <citation type="journal article" date="2013" name="Genome Biol.">
        <title>Draft genome of the mountain pine beetle, Dendroctonus ponderosae Hopkins, a major forest pest.</title>
        <authorList>
            <person name="Keeling C.I."/>
            <person name="Yuen M.M."/>
            <person name="Liao N.Y."/>
            <person name="Docking T.R."/>
            <person name="Chan S.K."/>
            <person name="Taylor G.A."/>
            <person name="Palmquist D.L."/>
            <person name="Jackman S.D."/>
            <person name="Nguyen A."/>
            <person name="Li M."/>
            <person name="Henderson H."/>
            <person name="Janes J.K."/>
            <person name="Zhao Y."/>
            <person name="Pandoh P."/>
            <person name="Moore R."/>
            <person name="Sperling F.A."/>
            <person name="Huber D.P."/>
            <person name="Birol I."/>
            <person name="Jones S.J."/>
            <person name="Bohlmann J."/>
        </authorList>
    </citation>
    <scope>NUCLEOTIDE SEQUENCE</scope>
</reference>
<dbReference type="PANTHER" id="PTHR23085:SF16">
    <property type="entry name" value="GH28348P"/>
    <property type="match status" value="1"/>
</dbReference>
<evidence type="ECO:0000256" key="6">
    <source>
        <dbReference type="ARBA" id="ARBA00022692"/>
    </source>
</evidence>
<feature type="compositionally biased region" description="Low complexity" evidence="11">
    <location>
        <begin position="580"/>
        <end position="620"/>
    </location>
</feature>